<comment type="similarity">
    <text evidence="1 4 7">Belongs to the aldehyde dehydrogenase family.</text>
</comment>
<dbReference type="PROSITE" id="PS00687">
    <property type="entry name" value="ALDEHYDE_DEHYDR_GLU"/>
    <property type="match status" value="1"/>
</dbReference>
<feature type="active site" evidence="5">
    <location>
        <position position="251"/>
    </location>
</feature>
<keyword evidence="2 4" id="KW-0560">Oxidoreductase</keyword>
<dbReference type="InterPro" id="IPR015590">
    <property type="entry name" value="Aldehyde_DH_dom"/>
</dbReference>
<keyword evidence="10" id="KW-1185">Reference proteome</keyword>
<name>A0A091BWQ3_9GAMM</name>
<accession>A0A091BWQ3</accession>
<dbReference type="AlphaFoldDB" id="A0A091BWQ3"/>
<organism evidence="9 10">
    <name type="scientific">Arenimonas malthae CC-JY-1</name>
    <dbReference type="NCBI Taxonomy" id="1384054"/>
    <lineage>
        <taxon>Bacteria</taxon>
        <taxon>Pseudomonadati</taxon>
        <taxon>Pseudomonadota</taxon>
        <taxon>Gammaproteobacteria</taxon>
        <taxon>Lysobacterales</taxon>
        <taxon>Lysobacteraceae</taxon>
        <taxon>Arenimonas</taxon>
    </lineage>
</organism>
<dbReference type="Gene3D" id="3.40.605.10">
    <property type="entry name" value="Aldehyde Dehydrogenase, Chain A, domain 1"/>
    <property type="match status" value="1"/>
</dbReference>
<dbReference type="SUPFAM" id="SSF53720">
    <property type="entry name" value="ALDH-like"/>
    <property type="match status" value="1"/>
</dbReference>
<dbReference type="InterPro" id="IPR016162">
    <property type="entry name" value="Ald_DH_N"/>
</dbReference>
<evidence type="ECO:0000259" key="8">
    <source>
        <dbReference type="Pfam" id="PF00171"/>
    </source>
</evidence>
<evidence type="ECO:0000256" key="2">
    <source>
        <dbReference type="ARBA" id="ARBA00023002"/>
    </source>
</evidence>
<dbReference type="Pfam" id="PF00171">
    <property type="entry name" value="Aldedh"/>
    <property type="match status" value="1"/>
</dbReference>
<evidence type="ECO:0000256" key="4">
    <source>
        <dbReference type="PIRNR" id="PIRNR036492"/>
    </source>
</evidence>
<protein>
    <recommendedName>
        <fullName evidence="4">Aldehyde dehydrogenase</fullName>
    </recommendedName>
</protein>
<evidence type="ECO:0000256" key="3">
    <source>
        <dbReference type="ARBA" id="ARBA00023027"/>
    </source>
</evidence>
<dbReference type="CDD" id="cd07133">
    <property type="entry name" value="ALDH_CALDH_CalB"/>
    <property type="match status" value="1"/>
</dbReference>
<dbReference type="PATRIC" id="fig|1384054.3.peg.1147"/>
<reference evidence="9 10" key="1">
    <citation type="submission" date="2013-09" db="EMBL/GenBank/DDBJ databases">
        <title>Genome sequencing of Arenimonas malthae.</title>
        <authorList>
            <person name="Chen F."/>
            <person name="Wang G."/>
        </authorList>
    </citation>
    <scope>NUCLEOTIDE SEQUENCE [LARGE SCALE GENOMIC DNA]</scope>
    <source>
        <strain evidence="9 10">CC-JY-1</strain>
    </source>
</reference>
<dbReference type="InterPro" id="IPR029510">
    <property type="entry name" value="Ald_DH_CS_GLU"/>
</dbReference>
<dbReference type="PANTHER" id="PTHR43570:SF20">
    <property type="entry name" value="ALDEHYDE DEHYDROGENASE ALDX-RELATED"/>
    <property type="match status" value="1"/>
</dbReference>
<dbReference type="EMBL" id="AVCH01000145">
    <property type="protein sequence ID" value="KFN48775.1"/>
    <property type="molecule type" value="Genomic_DNA"/>
</dbReference>
<dbReference type="eggNOG" id="COG1012">
    <property type="taxonomic scope" value="Bacteria"/>
</dbReference>
<evidence type="ECO:0000313" key="10">
    <source>
        <dbReference type="Proteomes" id="UP000029392"/>
    </source>
</evidence>
<comment type="caution">
    <text evidence="9">The sequence shown here is derived from an EMBL/GenBank/DDBJ whole genome shotgun (WGS) entry which is preliminary data.</text>
</comment>
<gene>
    <name evidence="9" type="ORF">N790_05830</name>
</gene>
<evidence type="ECO:0000256" key="6">
    <source>
        <dbReference type="PROSITE-ProRule" id="PRU10007"/>
    </source>
</evidence>
<sequence length="472" mass="52327">MDTPAHPDDDLRPLLAQLRAAHRRQPPGYRQRMDDLARLGEAVRRHRDDLVKAVSADFGRRSRHETLAADIMTTLDEVAYLRRKLRGWMRPERRGVNWAFLPARAEIRRQPLGVVGIVAPWNYPIQLALIPLADAIAAGNHAMVKPSEHTPRTAELLARLISEVFPPERVSVVLGDAAVGAAFTRLPFDHLVFTGSTTVGRAVMAAAAPNLVPLTLELGGKSPALIAPDYPVEHAAERIAAGKCFNGGQTCVAPDYVLVPRAQRDEFVRAYLASLRRRYPTLAGNPDYTAVVNHRQADRLRAWLDDARERGVSVVQHRPDNETPPPGVEVIPPTVLLDPPDDARVMQEEIFGPLLPVKSYDSHDEAIAYIQGRDRPLAFYPFDRDRARLRHTLDAIVAGGVCVNDTLIHFGQHELPVGGVGPSGMGQYHGEAGFLAFSKPMPVLYQSRLNGMFVFDPPYRKLADFVVKFLTR</sequence>
<dbReference type="GO" id="GO:0005737">
    <property type="term" value="C:cytoplasm"/>
    <property type="evidence" value="ECO:0007669"/>
    <property type="project" value="TreeGrafter"/>
</dbReference>
<dbReference type="RefSeq" id="WP_043802243.1">
    <property type="nucleotide sequence ID" value="NZ_AVCH01000145.1"/>
</dbReference>
<dbReference type="InterPro" id="IPR016161">
    <property type="entry name" value="Ald_DH/histidinol_DH"/>
</dbReference>
<dbReference type="PIRSF" id="PIRSF036492">
    <property type="entry name" value="ALDH"/>
    <property type="match status" value="1"/>
</dbReference>
<dbReference type="PANTHER" id="PTHR43570">
    <property type="entry name" value="ALDEHYDE DEHYDROGENASE"/>
    <property type="match status" value="1"/>
</dbReference>
<evidence type="ECO:0000256" key="1">
    <source>
        <dbReference type="ARBA" id="ARBA00009986"/>
    </source>
</evidence>
<evidence type="ECO:0000256" key="5">
    <source>
        <dbReference type="PIRSR" id="PIRSR036492-1"/>
    </source>
</evidence>
<dbReference type="GO" id="GO:0006081">
    <property type="term" value="P:aldehyde metabolic process"/>
    <property type="evidence" value="ECO:0007669"/>
    <property type="project" value="InterPro"/>
</dbReference>
<dbReference type="InterPro" id="IPR012394">
    <property type="entry name" value="Aldehyde_DH_NAD(P)"/>
</dbReference>
<evidence type="ECO:0000256" key="7">
    <source>
        <dbReference type="RuleBase" id="RU003345"/>
    </source>
</evidence>
<dbReference type="OrthoDB" id="5964141at2"/>
<dbReference type="Gene3D" id="3.40.309.10">
    <property type="entry name" value="Aldehyde Dehydrogenase, Chain A, domain 2"/>
    <property type="match status" value="1"/>
</dbReference>
<feature type="domain" description="Aldehyde dehydrogenase" evidence="8">
    <location>
        <begin position="30"/>
        <end position="439"/>
    </location>
</feature>
<evidence type="ECO:0000313" key="9">
    <source>
        <dbReference type="EMBL" id="KFN48775.1"/>
    </source>
</evidence>
<feature type="active site" evidence="5 6">
    <location>
        <position position="217"/>
    </location>
</feature>
<dbReference type="Proteomes" id="UP000029392">
    <property type="component" value="Unassembled WGS sequence"/>
</dbReference>
<keyword evidence="3" id="KW-0520">NAD</keyword>
<dbReference type="GO" id="GO:0004029">
    <property type="term" value="F:aldehyde dehydrogenase (NAD+) activity"/>
    <property type="evidence" value="ECO:0007669"/>
    <property type="project" value="TreeGrafter"/>
</dbReference>
<dbReference type="STRING" id="1384054.N790_05830"/>
<proteinExistence type="inferred from homology"/>
<dbReference type="InterPro" id="IPR016163">
    <property type="entry name" value="Ald_DH_C"/>
</dbReference>